<keyword evidence="2" id="KW-1185">Reference proteome</keyword>
<evidence type="ECO:0000313" key="1">
    <source>
        <dbReference type="EMBL" id="GGM34140.1"/>
    </source>
</evidence>
<evidence type="ECO:0000313" key="2">
    <source>
        <dbReference type="Proteomes" id="UP000608890"/>
    </source>
</evidence>
<sequence length="414" mass="43089">MTSAGTLLVDVGSTVVKVCTRWRADRFSAVRRIARLPGVSPGDQVSELLAGRSSGVRAVRVCSSANGGVPVGVLGLSGRHSVAAAARAAVAAGGSVRYERLLTSPSGAPAPPVDVLILTGGVDGADHHRLRAALAGARLTDHPHEILVWAGADAPEVAALLPPHHRTTNVLDRHLRPSPGGLTDLIRDLYTSDLVGRKGLGALADVAEAPIWPTPAVVGLAAQRMSRRRLLSGVAAPFVLLDVGGATTDAFVCTELRRGRAVRLAPDSSVVRQVFTDLGVVASRPALLGRLATDPDLFDLVRAVAPERSRALYHDLCEGRVSALAPPVGFLCCLFLALRRLAAPDGPHGTDLRRAASVVVTGGARSGASTTQIRRVVDAADGGSEVSRAVTVDHDYLLWAYGIQDVPARSPVPS</sequence>
<comment type="caution">
    <text evidence="1">The sequence shown here is derived from an EMBL/GenBank/DDBJ whole genome shotgun (WGS) entry which is preliminary data.</text>
</comment>
<proteinExistence type="predicted"/>
<dbReference type="RefSeq" id="WP_189042461.1">
    <property type="nucleotide sequence ID" value="NZ_BMNB01000006.1"/>
</dbReference>
<gene>
    <name evidence="1" type="ORF">GCM10011608_18250</name>
</gene>
<dbReference type="Pfam" id="PF13941">
    <property type="entry name" value="MutL"/>
    <property type="match status" value="1"/>
</dbReference>
<dbReference type="InterPro" id="IPR006230">
    <property type="entry name" value="MutL"/>
</dbReference>
<protein>
    <submittedName>
        <fullName evidence="1">Glutamate mutase</fullName>
    </submittedName>
</protein>
<dbReference type="EMBL" id="BMNB01000006">
    <property type="protein sequence ID" value="GGM34140.1"/>
    <property type="molecule type" value="Genomic_DNA"/>
</dbReference>
<name>A0A917TRV0_9ACTN</name>
<organism evidence="1 2">
    <name type="scientific">Micromonospora sonchi</name>
    <dbReference type="NCBI Taxonomy" id="1763543"/>
    <lineage>
        <taxon>Bacteria</taxon>
        <taxon>Bacillati</taxon>
        <taxon>Actinomycetota</taxon>
        <taxon>Actinomycetes</taxon>
        <taxon>Micromonosporales</taxon>
        <taxon>Micromonosporaceae</taxon>
        <taxon>Micromonospora</taxon>
    </lineage>
</organism>
<dbReference type="Proteomes" id="UP000608890">
    <property type="component" value="Unassembled WGS sequence"/>
</dbReference>
<accession>A0A917TRV0</accession>
<reference evidence="1" key="2">
    <citation type="submission" date="2020-09" db="EMBL/GenBank/DDBJ databases">
        <authorList>
            <person name="Sun Q."/>
            <person name="Zhou Y."/>
        </authorList>
    </citation>
    <scope>NUCLEOTIDE SEQUENCE</scope>
    <source>
        <strain evidence="1">CGMCC 4.7312</strain>
    </source>
</reference>
<dbReference type="AlphaFoldDB" id="A0A917TRV0"/>
<reference evidence="1" key="1">
    <citation type="journal article" date="2014" name="Int. J. Syst. Evol. Microbiol.">
        <title>Complete genome sequence of Corynebacterium casei LMG S-19264T (=DSM 44701T), isolated from a smear-ripened cheese.</title>
        <authorList>
            <consortium name="US DOE Joint Genome Institute (JGI-PGF)"/>
            <person name="Walter F."/>
            <person name="Albersmeier A."/>
            <person name="Kalinowski J."/>
            <person name="Ruckert C."/>
        </authorList>
    </citation>
    <scope>NUCLEOTIDE SEQUENCE</scope>
    <source>
        <strain evidence="1">CGMCC 4.7312</strain>
    </source>
</reference>